<gene>
    <name evidence="5" type="ORF">EDD27_8614</name>
</gene>
<evidence type="ECO:0000313" key="6">
    <source>
        <dbReference type="Proteomes" id="UP000284824"/>
    </source>
</evidence>
<dbReference type="PROSITE" id="PS51257">
    <property type="entry name" value="PROKAR_LIPOPROTEIN"/>
    <property type="match status" value="1"/>
</dbReference>
<comment type="caution">
    <text evidence="5">The sequence shown here is derived from an EMBL/GenBank/DDBJ whole genome shotgun (WGS) entry which is preliminary data.</text>
</comment>
<evidence type="ECO:0000313" key="5">
    <source>
        <dbReference type="EMBL" id="RVX45794.1"/>
    </source>
</evidence>
<dbReference type="GO" id="GO:0042956">
    <property type="term" value="P:maltodextrin transmembrane transport"/>
    <property type="evidence" value="ECO:0007669"/>
    <property type="project" value="TreeGrafter"/>
</dbReference>
<feature type="signal peptide" evidence="4">
    <location>
        <begin position="1"/>
        <end position="20"/>
    </location>
</feature>
<dbReference type="GO" id="GO:0055052">
    <property type="term" value="C:ATP-binding cassette (ABC) transporter complex, substrate-binding subunit-containing"/>
    <property type="evidence" value="ECO:0007669"/>
    <property type="project" value="TreeGrafter"/>
</dbReference>
<dbReference type="Proteomes" id="UP000284824">
    <property type="component" value="Unassembled WGS sequence"/>
</dbReference>
<keyword evidence="2" id="KW-0813">Transport</keyword>
<dbReference type="AlphaFoldDB" id="A0A438MJ02"/>
<evidence type="ECO:0000256" key="2">
    <source>
        <dbReference type="ARBA" id="ARBA00022448"/>
    </source>
</evidence>
<name>A0A438MJ02_9ACTN</name>
<dbReference type="Pfam" id="PF13416">
    <property type="entry name" value="SBP_bac_8"/>
    <property type="match status" value="1"/>
</dbReference>
<keyword evidence="3 4" id="KW-0732">Signal</keyword>
<evidence type="ECO:0000256" key="3">
    <source>
        <dbReference type="ARBA" id="ARBA00022729"/>
    </source>
</evidence>
<dbReference type="PANTHER" id="PTHR30061:SF50">
    <property type="entry name" value="MALTOSE_MALTODEXTRIN-BINDING PERIPLASMIC PROTEIN"/>
    <property type="match status" value="1"/>
</dbReference>
<evidence type="ECO:0000256" key="4">
    <source>
        <dbReference type="SAM" id="SignalP"/>
    </source>
</evidence>
<dbReference type="GO" id="GO:1901982">
    <property type="term" value="F:maltose binding"/>
    <property type="evidence" value="ECO:0007669"/>
    <property type="project" value="TreeGrafter"/>
</dbReference>
<organism evidence="5 6">
    <name type="scientific">Nonomuraea polychroma</name>
    <dbReference type="NCBI Taxonomy" id="46176"/>
    <lineage>
        <taxon>Bacteria</taxon>
        <taxon>Bacillati</taxon>
        <taxon>Actinomycetota</taxon>
        <taxon>Actinomycetes</taxon>
        <taxon>Streptosporangiales</taxon>
        <taxon>Streptosporangiaceae</taxon>
        <taxon>Nonomuraea</taxon>
    </lineage>
</organism>
<dbReference type="CDD" id="cd14748">
    <property type="entry name" value="PBP2_UgpB"/>
    <property type="match status" value="1"/>
</dbReference>
<evidence type="ECO:0000256" key="1">
    <source>
        <dbReference type="ARBA" id="ARBA00008520"/>
    </source>
</evidence>
<keyword evidence="6" id="KW-1185">Reference proteome</keyword>
<sequence length="405" mass="43159">MRTPMRMAAALFAVALAATACGGEGAQEATATRTVDFWYYQPTPDQAVKVKQLAKDFESANPGIKIKLTEIPKDDYNTKLATALNGSGAPDAGYLDQPQMARFAGGGQLAEVPAGTIEEADYYPGALGTNKVAGKLMGIPLQQTTVVLFYNKKYIQTPPTTWAELIAASEKVHREHPNVAGVSLPKGDGFGAWIFPAFVASAGGTMVDEAAKKITFNGPQGQEALGLWRTLLTSSPRKITNTDQAFQKGLAAMTFSGPWDVLGIREQFPQLKFGVSLLPKKLEEASTIGGDNGVVFSKADNPDAAWKWLKFLSSAEHNAQYADITGNFPVNKKAAATSALAGDPDMKIVIQQLESARPRPALTEWIKVNDDVLAKAIEEGVDGDTSPAEALNAAATRATKVLGWS</sequence>
<comment type="similarity">
    <text evidence="1">Belongs to the bacterial solute-binding protein 1 family.</text>
</comment>
<protein>
    <submittedName>
        <fullName evidence="5">Carbohydrate ABC transporter substrate-binding protein (CUT1 family)</fullName>
    </submittedName>
</protein>
<reference evidence="5 6" key="1">
    <citation type="submission" date="2019-01" db="EMBL/GenBank/DDBJ databases">
        <title>Sequencing the genomes of 1000 actinobacteria strains.</title>
        <authorList>
            <person name="Klenk H.-P."/>
        </authorList>
    </citation>
    <scope>NUCLEOTIDE SEQUENCE [LARGE SCALE GENOMIC DNA]</scope>
    <source>
        <strain evidence="5 6">DSM 43925</strain>
    </source>
</reference>
<accession>A0A438MJ02</accession>
<proteinExistence type="inferred from homology"/>
<dbReference type="EMBL" id="SAUN01000001">
    <property type="protein sequence ID" value="RVX45794.1"/>
    <property type="molecule type" value="Genomic_DNA"/>
</dbReference>
<dbReference type="SUPFAM" id="SSF53850">
    <property type="entry name" value="Periplasmic binding protein-like II"/>
    <property type="match status" value="1"/>
</dbReference>
<feature type="chain" id="PRO_5039606876" evidence="4">
    <location>
        <begin position="21"/>
        <end position="405"/>
    </location>
</feature>
<dbReference type="GO" id="GO:0015768">
    <property type="term" value="P:maltose transport"/>
    <property type="evidence" value="ECO:0007669"/>
    <property type="project" value="TreeGrafter"/>
</dbReference>
<dbReference type="InterPro" id="IPR006059">
    <property type="entry name" value="SBP"/>
</dbReference>
<dbReference type="OrthoDB" id="9795467at2"/>
<dbReference type="Gene3D" id="3.40.190.10">
    <property type="entry name" value="Periplasmic binding protein-like II"/>
    <property type="match status" value="2"/>
</dbReference>
<dbReference type="PANTHER" id="PTHR30061">
    <property type="entry name" value="MALTOSE-BINDING PERIPLASMIC PROTEIN"/>
    <property type="match status" value="1"/>
</dbReference>